<feature type="modified residue" description="4-aspartylphosphate" evidence="5">
    <location>
        <position position="353"/>
    </location>
</feature>
<keyword evidence="10" id="KW-1185">Reference proteome</keyword>
<dbReference type="CDD" id="cd16922">
    <property type="entry name" value="HATPase_EvgS-ArcB-TorS-like"/>
    <property type="match status" value="1"/>
</dbReference>
<dbReference type="CDD" id="cd17546">
    <property type="entry name" value="REC_hyHK_CKI1_RcsC-like"/>
    <property type="match status" value="1"/>
</dbReference>
<evidence type="ECO:0000256" key="3">
    <source>
        <dbReference type="ARBA" id="ARBA00022553"/>
    </source>
</evidence>
<dbReference type="Proteomes" id="UP001144352">
    <property type="component" value="Unassembled WGS sequence"/>
</dbReference>
<evidence type="ECO:0000256" key="1">
    <source>
        <dbReference type="ARBA" id="ARBA00000085"/>
    </source>
</evidence>
<keyword evidence="6" id="KW-0175">Coiled coil</keyword>
<sequence>MTQTGTTTVADADQIAELERLVIELQTELAERKNIERDLKRAKVSAEAACKSREDLITLVSHEIRSQIQMLTGAVELLRETPLDNKQIEYLNAFNHAGEFLLSLVNDLLDNSRLEAGRIHLDKIEFPFRELLERTMQLIVWQAGRKGLDVEYSVSPDIPARLIGDPKRLQQVILNLAGNAIKFTEQGKITLTVEPDPSSAPQENSLIFTIQDTGVGIPGDKLEEIFERYAQASPATFRIYGGTGLGLTIAKGLIGLMGGTIRVTSKEGKGTTFVFNARFGAPVAALSPATERRKSASLPERSLRILLAEDAAEIRMLLSAFLGTTSHTVDMALNGEEALKKFISNNYDLVIMDIQMPVMDGLSATKKIREWERAHNRPAVPIVALTAGPERSDFLRAREAGCTTHLPKPIKKELLLSTINGMVQQ</sequence>
<accession>A0A9W6G290</accession>
<evidence type="ECO:0000259" key="7">
    <source>
        <dbReference type="PROSITE" id="PS50109"/>
    </source>
</evidence>
<dbReference type="Gene3D" id="3.40.50.2300">
    <property type="match status" value="1"/>
</dbReference>
<dbReference type="RefSeq" id="WP_214185305.1">
    <property type="nucleotide sequence ID" value="NZ_BSDS01000002.1"/>
</dbReference>
<dbReference type="Pfam" id="PF02518">
    <property type="entry name" value="HATPase_c"/>
    <property type="match status" value="1"/>
</dbReference>
<dbReference type="SUPFAM" id="SSF55874">
    <property type="entry name" value="ATPase domain of HSP90 chaperone/DNA topoisomerase II/histidine kinase"/>
    <property type="match status" value="1"/>
</dbReference>
<feature type="domain" description="Histidine kinase" evidence="7">
    <location>
        <begin position="59"/>
        <end position="281"/>
    </location>
</feature>
<evidence type="ECO:0000256" key="4">
    <source>
        <dbReference type="ARBA" id="ARBA00023012"/>
    </source>
</evidence>
<keyword evidence="4" id="KW-0902">Two-component regulatory system</keyword>
<dbReference type="InterPro" id="IPR011006">
    <property type="entry name" value="CheY-like_superfamily"/>
</dbReference>
<dbReference type="SMART" id="SM00448">
    <property type="entry name" value="REC"/>
    <property type="match status" value="1"/>
</dbReference>
<reference evidence="9" key="1">
    <citation type="submission" date="2022-12" db="EMBL/GenBank/DDBJ databases">
        <title>Reference genome sequencing for broad-spectrum identification of bacterial and archaeal isolates by mass spectrometry.</title>
        <authorList>
            <person name="Sekiguchi Y."/>
            <person name="Tourlousse D.M."/>
        </authorList>
    </citation>
    <scope>NUCLEOTIDE SEQUENCE</scope>
    <source>
        <strain evidence="9">H2</strain>
    </source>
</reference>
<dbReference type="Pfam" id="PF00512">
    <property type="entry name" value="HisKA"/>
    <property type="match status" value="1"/>
</dbReference>
<keyword evidence="9" id="KW-0808">Transferase</keyword>
<dbReference type="InterPro" id="IPR036097">
    <property type="entry name" value="HisK_dim/P_sf"/>
</dbReference>
<evidence type="ECO:0000256" key="5">
    <source>
        <dbReference type="PROSITE-ProRule" id="PRU00169"/>
    </source>
</evidence>
<evidence type="ECO:0000313" key="9">
    <source>
        <dbReference type="EMBL" id="GLI39069.1"/>
    </source>
</evidence>
<dbReference type="PROSITE" id="PS50109">
    <property type="entry name" value="HIS_KIN"/>
    <property type="match status" value="1"/>
</dbReference>
<keyword evidence="3 5" id="KW-0597">Phosphoprotein</keyword>
<feature type="domain" description="Response regulatory" evidence="8">
    <location>
        <begin position="304"/>
        <end position="423"/>
    </location>
</feature>
<dbReference type="InterPro" id="IPR003594">
    <property type="entry name" value="HATPase_dom"/>
</dbReference>
<dbReference type="SMART" id="SM00388">
    <property type="entry name" value="HisKA"/>
    <property type="match status" value="1"/>
</dbReference>
<dbReference type="CDD" id="cd00082">
    <property type="entry name" value="HisKA"/>
    <property type="match status" value="1"/>
</dbReference>
<dbReference type="FunFam" id="3.30.565.10:FF:000010">
    <property type="entry name" value="Sensor histidine kinase RcsC"/>
    <property type="match status" value="1"/>
</dbReference>
<dbReference type="PANTHER" id="PTHR45339">
    <property type="entry name" value="HYBRID SIGNAL TRANSDUCTION HISTIDINE KINASE J"/>
    <property type="match status" value="1"/>
</dbReference>
<evidence type="ECO:0000259" key="8">
    <source>
        <dbReference type="PROSITE" id="PS50110"/>
    </source>
</evidence>
<dbReference type="PANTHER" id="PTHR45339:SF1">
    <property type="entry name" value="HYBRID SIGNAL TRANSDUCTION HISTIDINE KINASE J"/>
    <property type="match status" value="1"/>
</dbReference>
<dbReference type="InterPro" id="IPR004358">
    <property type="entry name" value="Sig_transdc_His_kin-like_C"/>
</dbReference>
<evidence type="ECO:0000313" key="10">
    <source>
        <dbReference type="Proteomes" id="UP001144352"/>
    </source>
</evidence>
<dbReference type="InterPro" id="IPR005467">
    <property type="entry name" value="His_kinase_dom"/>
</dbReference>
<dbReference type="SUPFAM" id="SSF47384">
    <property type="entry name" value="Homodimeric domain of signal transducing histidine kinase"/>
    <property type="match status" value="1"/>
</dbReference>
<feature type="coiled-coil region" evidence="6">
    <location>
        <begin position="15"/>
        <end position="45"/>
    </location>
</feature>
<dbReference type="GO" id="GO:0000155">
    <property type="term" value="F:phosphorelay sensor kinase activity"/>
    <property type="evidence" value="ECO:0007669"/>
    <property type="project" value="InterPro"/>
</dbReference>
<comment type="catalytic activity">
    <reaction evidence="1">
        <text>ATP + protein L-histidine = ADP + protein N-phospho-L-histidine.</text>
        <dbReference type="EC" id="2.7.13.3"/>
    </reaction>
</comment>
<comment type="caution">
    <text evidence="9">The sequence shown here is derived from an EMBL/GenBank/DDBJ whole genome shotgun (WGS) entry which is preliminary data.</text>
</comment>
<dbReference type="EMBL" id="BSDS01000002">
    <property type="protein sequence ID" value="GLI39069.1"/>
    <property type="molecule type" value="Genomic_DNA"/>
</dbReference>
<dbReference type="SMART" id="SM00387">
    <property type="entry name" value="HATPase_c"/>
    <property type="match status" value="1"/>
</dbReference>
<dbReference type="Pfam" id="PF00072">
    <property type="entry name" value="Response_reg"/>
    <property type="match status" value="1"/>
</dbReference>
<keyword evidence="9" id="KW-0418">Kinase</keyword>
<evidence type="ECO:0000256" key="6">
    <source>
        <dbReference type="SAM" id="Coils"/>
    </source>
</evidence>
<dbReference type="Gene3D" id="1.10.287.130">
    <property type="match status" value="1"/>
</dbReference>
<organism evidence="9 10">
    <name type="scientific">Geobacter hydrogenophilus</name>
    <dbReference type="NCBI Taxonomy" id="40983"/>
    <lineage>
        <taxon>Bacteria</taxon>
        <taxon>Pseudomonadati</taxon>
        <taxon>Thermodesulfobacteriota</taxon>
        <taxon>Desulfuromonadia</taxon>
        <taxon>Geobacterales</taxon>
        <taxon>Geobacteraceae</taxon>
        <taxon>Geobacter</taxon>
    </lineage>
</organism>
<dbReference type="EC" id="2.7.13.3" evidence="2"/>
<dbReference type="InterPro" id="IPR001789">
    <property type="entry name" value="Sig_transdc_resp-reg_receiver"/>
</dbReference>
<name>A0A9W6G290_9BACT</name>
<dbReference type="PROSITE" id="PS50110">
    <property type="entry name" value="RESPONSE_REGULATORY"/>
    <property type="match status" value="1"/>
</dbReference>
<dbReference type="AlphaFoldDB" id="A0A9W6G290"/>
<dbReference type="InterPro" id="IPR036890">
    <property type="entry name" value="HATPase_C_sf"/>
</dbReference>
<gene>
    <name evidence="9" type="ORF">GHYDROH2_25700</name>
</gene>
<dbReference type="Gene3D" id="3.30.565.10">
    <property type="entry name" value="Histidine kinase-like ATPase, C-terminal domain"/>
    <property type="match status" value="1"/>
</dbReference>
<dbReference type="InterPro" id="IPR003661">
    <property type="entry name" value="HisK_dim/P_dom"/>
</dbReference>
<dbReference type="SUPFAM" id="SSF52172">
    <property type="entry name" value="CheY-like"/>
    <property type="match status" value="1"/>
</dbReference>
<dbReference type="PRINTS" id="PR00344">
    <property type="entry name" value="BCTRLSENSOR"/>
</dbReference>
<protein>
    <recommendedName>
        <fullName evidence="2">histidine kinase</fullName>
        <ecNumber evidence="2">2.7.13.3</ecNumber>
    </recommendedName>
</protein>
<evidence type="ECO:0000256" key="2">
    <source>
        <dbReference type="ARBA" id="ARBA00012438"/>
    </source>
</evidence>
<proteinExistence type="predicted"/>